<comment type="caution">
    <text evidence="1">The sequence shown here is derived from an EMBL/GenBank/DDBJ whole genome shotgun (WGS) entry which is preliminary data.</text>
</comment>
<keyword evidence="2" id="KW-1185">Reference proteome</keyword>
<organism evidence="1 2">
    <name type="scientific">Solanum pinnatisectum</name>
    <name type="common">tansyleaf nightshade</name>
    <dbReference type="NCBI Taxonomy" id="50273"/>
    <lineage>
        <taxon>Eukaryota</taxon>
        <taxon>Viridiplantae</taxon>
        <taxon>Streptophyta</taxon>
        <taxon>Embryophyta</taxon>
        <taxon>Tracheophyta</taxon>
        <taxon>Spermatophyta</taxon>
        <taxon>Magnoliopsida</taxon>
        <taxon>eudicotyledons</taxon>
        <taxon>Gunneridae</taxon>
        <taxon>Pentapetalae</taxon>
        <taxon>asterids</taxon>
        <taxon>lamiids</taxon>
        <taxon>Solanales</taxon>
        <taxon>Solanaceae</taxon>
        <taxon>Solanoideae</taxon>
        <taxon>Solaneae</taxon>
        <taxon>Solanum</taxon>
    </lineage>
</organism>
<protein>
    <submittedName>
        <fullName evidence="1">Uncharacterized protein</fullName>
    </submittedName>
</protein>
<dbReference type="EMBL" id="JAWPEI010000006">
    <property type="protein sequence ID" value="KAK4724331.1"/>
    <property type="molecule type" value="Genomic_DNA"/>
</dbReference>
<evidence type="ECO:0000313" key="2">
    <source>
        <dbReference type="Proteomes" id="UP001311915"/>
    </source>
</evidence>
<reference evidence="1 2" key="1">
    <citation type="submission" date="2023-10" db="EMBL/GenBank/DDBJ databases">
        <title>Genome-Wide Identification Analysis in wild type Solanum Pinnatisectum Reveals Some Genes Defensing Phytophthora Infestans.</title>
        <authorList>
            <person name="Sun C."/>
        </authorList>
    </citation>
    <scope>NUCLEOTIDE SEQUENCE [LARGE SCALE GENOMIC DNA]</scope>
    <source>
        <strain evidence="1">LQN</strain>
        <tissue evidence="1">Leaf</tissue>
    </source>
</reference>
<name>A0AAV9LF30_9SOLN</name>
<evidence type="ECO:0000313" key="1">
    <source>
        <dbReference type="EMBL" id="KAK4724331.1"/>
    </source>
</evidence>
<dbReference type="AlphaFoldDB" id="A0AAV9LF30"/>
<sequence length="264" mass="29825">MGQCHVFKIIFLIKSKGDQGFHFKLSIPTTFLLEGRVQFKRNSILHNFRFNPTTPTFNIDNSLNNSFLSVQNNIGIVLQQHRHRPLLEMFGSQRLQDTIIGNINHSLGSTFNTWNRHTKSEYNLELNVAHKTTHSCSKTMPDIGVENTTINDYNLNVNVGNIITYSCSTTMSDIDVGNATSDEIGTINANFQQHITEPNMSYPSNIIATTYKSDIEGSDSNEKEDCDAYSNFHNMGYFFKNLGPPGANLPNSYDSEFDQVYSDD</sequence>
<gene>
    <name evidence="1" type="ORF">R3W88_027110</name>
</gene>
<proteinExistence type="predicted"/>
<dbReference type="Proteomes" id="UP001311915">
    <property type="component" value="Unassembled WGS sequence"/>
</dbReference>
<accession>A0AAV9LF30</accession>